<sequence>EGPARRAARVRRARRRLRGAWRRRLRAQRAARRVLRPRAGRRERCRGHAPARGAQRPGGVGVRPGRHPRTPAPGAHRRERDQRERRAAYAGLPCRRSWRARSGGARRTHQRDRAGPPARSGGRPARRRDRRAAVRRRRPLWV</sequence>
<reference evidence="2" key="1">
    <citation type="submission" date="2020-02" db="EMBL/GenBank/DDBJ databases">
        <authorList>
            <person name="Meier V. D."/>
        </authorList>
    </citation>
    <scope>NUCLEOTIDE SEQUENCE</scope>
    <source>
        <strain evidence="2">AVDCRST_MAG53</strain>
    </source>
</reference>
<feature type="region of interest" description="Disordered" evidence="1">
    <location>
        <begin position="24"/>
        <end position="142"/>
    </location>
</feature>
<feature type="compositionally biased region" description="Basic residues" evidence="1">
    <location>
        <begin position="96"/>
        <end position="110"/>
    </location>
</feature>
<feature type="non-terminal residue" evidence="2">
    <location>
        <position position="1"/>
    </location>
</feature>
<dbReference type="EMBL" id="CADCVR010000034">
    <property type="protein sequence ID" value="CAA9486086.1"/>
    <property type="molecule type" value="Genomic_DNA"/>
</dbReference>
<accession>A0A6J4RZK6</accession>
<feature type="compositionally biased region" description="Basic residues" evidence="1">
    <location>
        <begin position="124"/>
        <end position="142"/>
    </location>
</feature>
<feature type="compositionally biased region" description="Basic and acidic residues" evidence="1">
    <location>
        <begin position="76"/>
        <end position="87"/>
    </location>
</feature>
<name>A0A6J4RZK6_9ACTN</name>
<protein>
    <submittedName>
        <fullName evidence="2">Uncharacterized protein</fullName>
    </submittedName>
</protein>
<gene>
    <name evidence="2" type="ORF">AVDCRST_MAG53-1002</name>
</gene>
<feature type="compositionally biased region" description="Basic residues" evidence="1">
    <location>
        <begin position="24"/>
        <end position="49"/>
    </location>
</feature>
<proteinExistence type="predicted"/>
<evidence type="ECO:0000313" key="2">
    <source>
        <dbReference type="EMBL" id="CAA9486086.1"/>
    </source>
</evidence>
<feature type="non-terminal residue" evidence="2">
    <location>
        <position position="142"/>
    </location>
</feature>
<dbReference type="AlphaFoldDB" id="A0A6J4RZK6"/>
<organism evidence="2">
    <name type="scientific">uncultured Solirubrobacteraceae bacterium</name>
    <dbReference type="NCBI Taxonomy" id="1162706"/>
    <lineage>
        <taxon>Bacteria</taxon>
        <taxon>Bacillati</taxon>
        <taxon>Actinomycetota</taxon>
        <taxon>Thermoleophilia</taxon>
        <taxon>Solirubrobacterales</taxon>
        <taxon>Solirubrobacteraceae</taxon>
        <taxon>environmental samples</taxon>
    </lineage>
</organism>
<evidence type="ECO:0000256" key="1">
    <source>
        <dbReference type="SAM" id="MobiDB-lite"/>
    </source>
</evidence>